<accession>A0AC59YC97</accession>
<evidence type="ECO:0000313" key="2">
    <source>
        <dbReference type="Proteomes" id="UP001162501"/>
    </source>
</evidence>
<protein>
    <submittedName>
        <fullName evidence="1">Uncharacterized protein</fullName>
    </submittedName>
</protein>
<dbReference type="Proteomes" id="UP001162501">
    <property type="component" value="Chromosome 12"/>
</dbReference>
<dbReference type="EMBL" id="OX596096">
    <property type="protein sequence ID" value="CAM9571773.1"/>
    <property type="molecule type" value="Genomic_DNA"/>
</dbReference>
<gene>
    <name evidence="1" type="ORF">MRATA1EN22A_LOCUS4415</name>
</gene>
<evidence type="ECO:0000313" key="1">
    <source>
        <dbReference type="EMBL" id="CAM9571773.1"/>
    </source>
</evidence>
<organism evidence="1 2">
    <name type="scientific">Rangifer tarandus platyrhynchus</name>
    <name type="common">Svalbard reindeer</name>
    <dbReference type="NCBI Taxonomy" id="3082113"/>
    <lineage>
        <taxon>Eukaryota</taxon>
        <taxon>Metazoa</taxon>
        <taxon>Chordata</taxon>
        <taxon>Craniata</taxon>
        <taxon>Vertebrata</taxon>
        <taxon>Euteleostomi</taxon>
        <taxon>Mammalia</taxon>
        <taxon>Eutheria</taxon>
        <taxon>Laurasiatheria</taxon>
        <taxon>Artiodactyla</taxon>
        <taxon>Ruminantia</taxon>
        <taxon>Pecora</taxon>
        <taxon>Cervidae</taxon>
        <taxon>Odocoileinae</taxon>
        <taxon>Rangifer</taxon>
    </lineage>
</organism>
<proteinExistence type="predicted"/>
<reference evidence="1" key="2">
    <citation type="submission" date="2025-03" db="EMBL/GenBank/DDBJ databases">
        <authorList>
            <consortium name="ELIXIR-Norway"/>
            <consortium name="Elixir Norway"/>
        </authorList>
    </citation>
    <scope>NUCLEOTIDE SEQUENCE</scope>
</reference>
<reference evidence="1" key="1">
    <citation type="submission" date="2023-05" db="EMBL/GenBank/DDBJ databases">
        <authorList>
            <consortium name="ELIXIR-Norway"/>
        </authorList>
    </citation>
    <scope>NUCLEOTIDE SEQUENCE</scope>
</reference>
<sequence>MHLHTLDDSSILGLQETLEPSSSAQEVHESHCDRIRAAQSLIIAFTNQACSARERPPALPPEGALLAHLPGAAADLTAGPSQPHVPTVSSHCLDDP</sequence>
<name>A0AC59YC97_RANTA</name>